<dbReference type="SUPFAM" id="SSF54277">
    <property type="entry name" value="CAD &amp; PB1 domains"/>
    <property type="match status" value="1"/>
</dbReference>
<feature type="domain" description="PB1" evidence="2">
    <location>
        <begin position="77"/>
        <end position="172"/>
    </location>
</feature>
<dbReference type="KEGG" id="bdi:100836637"/>
<dbReference type="STRING" id="15368.I1HBU1"/>
<dbReference type="Gene3D" id="3.10.20.90">
    <property type="entry name" value="Phosphatidylinositol 3-kinase Catalytic Subunit, Chain A, domain 1"/>
    <property type="match status" value="1"/>
</dbReference>
<feature type="compositionally biased region" description="Polar residues" evidence="1">
    <location>
        <begin position="280"/>
        <end position="295"/>
    </location>
</feature>
<dbReference type="AlphaFoldDB" id="I1HBU1"/>
<evidence type="ECO:0000256" key="1">
    <source>
        <dbReference type="SAM" id="MobiDB-lite"/>
    </source>
</evidence>
<dbReference type="Gramene" id="KQK02599">
    <property type="protein sequence ID" value="KQK02599"/>
    <property type="gene ID" value="BRADI_2g02600v3"/>
</dbReference>
<evidence type="ECO:0000313" key="3">
    <source>
        <dbReference type="EMBL" id="KQK02599.1"/>
    </source>
</evidence>
<gene>
    <name evidence="4" type="primary">LOC100836637</name>
    <name evidence="3" type="ORF">BRADI_2g02600v3</name>
</gene>
<dbReference type="SMART" id="SM00666">
    <property type="entry name" value="PB1"/>
    <property type="match status" value="1"/>
</dbReference>
<dbReference type="OMA" id="IHAGAHY"/>
<feature type="compositionally biased region" description="Basic and acidic residues" evidence="1">
    <location>
        <begin position="410"/>
        <end position="420"/>
    </location>
</feature>
<dbReference type="RefSeq" id="XP_010230432.1">
    <property type="nucleotide sequence ID" value="XM_010232130.3"/>
</dbReference>
<feature type="compositionally biased region" description="Pro residues" evidence="1">
    <location>
        <begin position="389"/>
        <end position="398"/>
    </location>
</feature>
<reference evidence="3" key="2">
    <citation type="submission" date="2017-06" db="EMBL/GenBank/DDBJ databases">
        <title>WGS assembly of Brachypodium distachyon.</title>
        <authorList>
            <consortium name="The International Brachypodium Initiative"/>
            <person name="Lucas S."/>
            <person name="Harmon-Smith M."/>
            <person name="Lail K."/>
            <person name="Tice H."/>
            <person name="Grimwood J."/>
            <person name="Bruce D."/>
            <person name="Barry K."/>
            <person name="Shu S."/>
            <person name="Lindquist E."/>
            <person name="Wang M."/>
            <person name="Pitluck S."/>
            <person name="Vogel J.P."/>
            <person name="Garvin D.F."/>
            <person name="Mockler T.C."/>
            <person name="Schmutz J."/>
            <person name="Rokhsar D."/>
            <person name="Bevan M.W."/>
        </authorList>
    </citation>
    <scope>NUCLEOTIDE SEQUENCE</scope>
    <source>
        <strain evidence="3">Bd21</strain>
    </source>
</reference>
<evidence type="ECO:0000313" key="4">
    <source>
        <dbReference type="EnsemblPlants" id="KQK02598"/>
    </source>
</evidence>
<feature type="region of interest" description="Disordered" evidence="1">
    <location>
        <begin position="1"/>
        <end position="55"/>
    </location>
</feature>
<dbReference type="CDD" id="cd06410">
    <property type="entry name" value="PB1_UP2"/>
    <property type="match status" value="1"/>
</dbReference>
<dbReference type="PANTHER" id="PTHR31066:SF27">
    <property type="entry name" value="EXPRESSED PROTEIN"/>
    <property type="match status" value="1"/>
</dbReference>
<reference evidence="3 4" key="1">
    <citation type="journal article" date="2010" name="Nature">
        <title>Genome sequencing and analysis of the model grass Brachypodium distachyon.</title>
        <authorList>
            <consortium name="International Brachypodium Initiative"/>
        </authorList>
    </citation>
    <scope>NUCLEOTIDE SEQUENCE [LARGE SCALE GENOMIC DNA]</scope>
    <source>
        <strain evidence="3 4">Bd21</strain>
    </source>
</reference>
<feature type="compositionally biased region" description="Low complexity" evidence="1">
    <location>
        <begin position="438"/>
        <end position="489"/>
    </location>
</feature>
<evidence type="ECO:0000259" key="2">
    <source>
        <dbReference type="SMART" id="SM00666"/>
    </source>
</evidence>
<dbReference type="InterPro" id="IPR053198">
    <property type="entry name" value="Gynoecium_Dev_Regulator"/>
</dbReference>
<feature type="region of interest" description="Disordered" evidence="1">
    <location>
        <begin position="671"/>
        <end position="702"/>
    </location>
</feature>
<name>I1HBU1_BRADI</name>
<keyword evidence="5" id="KW-1185">Reference proteome</keyword>
<protein>
    <recommendedName>
        <fullName evidence="2">PB1 domain-containing protein</fullName>
    </recommendedName>
</protein>
<sequence>MDSVPPAAGVGGGVGVGVGAGGGPGPGYPESTDSSPRSRGGDSWDEPFPSSAAAAAAGGGGRLRLMCSFGGRIVPRPTDKSLCYLGGETRIVAVDRNASLADVHARLSRSLLAGQPFTLKYQLPNEDLDSLISVSTDEDLDNLVDEYDRVAATSSGGGSSRTSRIRLFLFPAKPESSSSLGSLLDDTSKSETWFVDALNSAISGSFDGIPRGISTDSASVNCLLGLEDDSSQHSRGGVANSGPAEDQRANQQKLAAAAAAAAGRQPHDVQSVPDSPMLDKNSSFGSTSSAPSLSNLPPIRVRPEDRQPDSRAAPPVSMEDHFANMNMGISEQQGPPPPAMVYMQPPLQAPIPAIAMPAANIPPSEAPSRVFSDDDRSSDHSGAGRKPQQPKPEVPPATDPNNRAMYYNDRSPREELKRDMPVGTDAASYRTPVPPPEVAAAPAAAAQPPPGYMYAQMQPQQQLQQQPQQQLQQQPQQQLHQQQQQQLQQQPPPPQPQQSHQPAPQQYVTAGNQHFIHNPATGTFIPIQSYYHQAVPQPAPQQQQAPAFDPNTGMYYIPMRPNAPQQYSIPAGAAAPMQPPPTLVDSAPKPTVPIPQQYMKPELQQQQPGMYRTAGPAAPAPGAPNTAAPAYAGMGYHHVIQSHHPAPQPGATMAGNYGYEYADPRAQVFYSQAAPPASLPPQYQPMGSPDAGQADMNQPRGS</sequence>
<feature type="compositionally biased region" description="Gly residues" evidence="1">
    <location>
        <begin position="9"/>
        <end position="25"/>
    </location>
</feature>
<dbReference type="Proteomes" id="UP000008810">
    <property type="component" value="Chromosome 2"/>
</dbReference>
<dbReference type="HOGENOM" id="CLU_028940_0_0_1"/>
<dbReference type="RefSeq" id="XP_010230431.1">
    <property type="nucleotide sequence ID" value="XM_010232129.3"/>
</dbReference>
<dbReference type="GeneID" id="100836637"/>
<dbReference type="OrthoDB" id="774308at2759"/>
<dbReference type="EnsemblPlants" id="KQK02599">
    <property type="protein sequence ID" value="KQK02599"/>
    <property type="gene ID" value="BRADI_2g02600v3"/>
</dbReference>
<reference evidence="4" key="3">
    <citation type="submission" date="2018-08" db="UniProtKB">
        <authorList>
            <consortium name="EnsemblPlants"/>
        </authorList>
    </citation>
    <scope>IDENTIFICATION</scope>
    <source>
        <strain evidence="4">cv. Bd21</strain>
    </source>
</reference>
<dbReference type="FunCoup" id="I1HBU1">
    <property type="interactions" value="2005"/>
</dbReference>
<dbReference type="eggNOG" id="ENOG502QWE0">
    <property type="taxonomic scope" value="Eukaryota"/>
</dbReference>
<proteinExistence type="predicted"/>
<dbReference type="InterPro" id="IPR000270">
    <property type="entry name" value="PB1_dom"/>
</dbReference>
<evidence type="ECO:0000313" key="5">
    <source>
        <dbReference type="Proteomes" id="UP000008810"/>
    </source>
</evidence>
<accession>I1HBU1</accession>
<dbReference type="Pfam" id="PF00564">
    <property type="entry name" value="PB1"/>
    <property type="match status" value="1"/>
</dbReference>
<feature type="region of interest" description="Disordered" evidence="1">
    <location>
        <begin position="358"/>
        <end position="504"/>
    </location>
</feature>
<dbReference type="PANTHER" id="PTHR31066">
    <property type="entry name" value="OS05G0427100 PROTEIN-RELATED"/>
    <property type="match status" value="1"/>
</dbReference>
<dbReference type="EnsemblPlants" id="KQK02598">
    <property type="protein sequence ID" value="KQK02598"/>
    <property type="gene ID" value="BRADI_2g02600v3"/>
</dbReference>
<feature type="region of interest" description="Disordered" evidence="1">
    <location>
        <begin position="228"/>
        <end position="316"/>
    </location>
</feature>
<organism evidence="3">
    <name type="scientific">Brachypodium distachyon</name>
    <name type="common">Purple false brome</name>
    <name type="synonym">Trachynia distachya</name>
    <dbReference type="NCBI Taxonomy" id="15368"/>
    <lineage>
        <taxon>Eukaryota</taxon>
        <taxon>Viridiplantae</taxon>
        <taxon>Streptophyta</taxon>
        <taxon>Embryophyta</taxon>
        <taxon>Tracheophyta</taxon>
        <taxon>Spermatophyta</taxon>
        <taxon>Magnoliopsida</taxon>
        <taxon>Liliopsida</taxon>
        <taxon>Poales</taxon>
        <taxon>Poaceae</taxon>
        <taxon>BOP clade</taxon>
        <taxon>Pooideae</taxon>
        <taxon>Stipodae</taxon>
        <taxon>Brachypodieae</taxon>
        <taxon>Brachypodium</taxon>
    </lineage>
</organism>
<dbReference type="Gramene" id="KQK02598">
    <property type="protein sequence ID" value="KQK02598"/>
    <property type="gene ID" value="BRADI_2g02600v3"/>
</dbReference>
<dbReference type="EMBL" id="CM000881">
    <property type="protein sequence ID" value="KQK02599.1"/>
    <property type="molecule type" value="Genomic_DNA"/>
</dbReference>
<dbReference type="EMBL" id="CM000881">
    <property type="protein sequence ID" value="KQK02598.1"/>
    <property type="molecule type" value="Genomic_DNA"/>
</dbReference>